<evidence type="ECO:0000259" key="2">
    <source>
        <dbReference type="Pfam" id="PF00857"/>
    </source>
</evidence>
<dbReference type="Pfam" id="PF00857">
    <property type="entry name" value="Isochorismatase"/>
    <property type="match status" value="1"/>
</dbReference>
<name>A0A7X6K7K6_9MICC</name>
<protein>
    <submittedName>
        <fullName evidence="3">Isochorismatase family protein</fullName>
    </submittedName>
</protein>
<dbReference type="SUPFAM" id="SSF52499">
    <property type="entry name" value="Isochorismatase-like hydrolases"/>
    <property type="match status" value="1"/>
</dbReference>
<dbReference type="GO" id="GO:0016787">
    <property type="term" value="F:hydrolase activity"/>
    <property type="evidence" value="ECO:0007669"/>
    <property type="project" value="UniProtKB-KW"/>
</dbReference>
<gene>
    <name evidence="3" type="ORF">HGG74_19265</name>
</gene>
<reference evidence="3 4" key="1">
    <citation type="submission" date="2020-04" db="EMBL/GenBank/DDBJ databases">
        <title>Arthrobacter sp. nov.</title>
        <authorList>
            <person name="Liu S."/>
        </authorList>
    </citation>
    <scope>NUCLEOTIDE SEQUENCE [LARGE SCALE GENOMIC DNA]</scope>
    <source>
        <strain evidence="3 4">E918</strain>
    </source>
</reference>
<dbReference type="InterPro" id="IPR036380">
    <property type="entry name" value="Isochorismatase-like_sf"/>
</dbReference>
<dbReference type="PANTHER" id="PTHR43540">
    <property type="entry name" value="PEROXYUREIDOACRYLATE/UREIDOACRYLATE AMIDOHYDROLASE-RELATED"/>
    <property type="match status" value="1"/>
</dbReference>
<evidence type="ECO:0000313" key="4">
    <source>
        <dbReference type="Proteomes" id="UP000544090"/>
    </source>
</evidence>
<dbReference type="AlphaFoldDB" id="A0A7X6K7K6"/>
<dbReference type="Proteomes" id="UP000544090">
    <property type="component" value="Unassembled WGS sequence"/>
</dbReference>
<dbReference type="InterPro" id="IPR000868">
    <property type="entry name" value="Isochorismatase-like_dom"/>
</dbReference>
<feature type="domain" description="Isochorismatase-like" evidence="2">
    <location>
        <begin position="7"/>
        <end position="181"/>
    </location>
</feature>
<sequence length="218" mass="23074">MSAPRRALILVDVQQEYFDGILQIQYPSREQSLANILRAIDVANRQDLPVVVVQHQLPEGAPVFAAGSASWALHPEIERRATASWKRVTKDKASVFAGTDVAQWLTDRQIDTITIAGYMTNNCDIGTAAAAEELGLAAEILSDASGSPHLANEAGQVPAEQLHQTLLVLLQSNFAAVADTDTWATAVESGQALPKSDLGTSAIQGRAAFADTASLAGA</sequence>
<dbReference type="EMBL" id="JAAZSQ010000028">
    <property type="protein sequence ID" value="NKX56622.1"/>
    <property type="molecule type" value="Genomic_DNA"/>
</dbReference>
<evidence type="ECO:0000256" key="1">
    <source>
        <dbReference type="ARBA" id="ARBA00022801"/>
    </source>
</evidence>
<comment type="caution">
    <text evidence="3">The sequence shown here is derived from an EMBL/GenBank/DDBJ whole genome shotgun (WGS) entry which is preliminary data.</text>
</comment>
<organism evidence="3 4">
    <name type="scientific">Arthrobacter mobilis</name>
    <dbReference type="NCBI Taxonomy" id="2724944"/>
    <lineage>
        <taxon>Bacteria</taxon>
        <taxon>Bacillati</taxon>
        <taxon>Actinomycetota</taxon>
        <taxon>Actinomycetes</taxon>
        <taxon>Micrococcales</taxon>
        <taxon>Micrococcaceae</taxon>
        <taxon>Arthrobacter</taxon>
    </lineage>
</organism>
<dbReference type="Gene3D" id="3.40.50.850">
    <property type="entry name" value="Isochorismatase-like"/>
    <property type="match status" value="1"/>
</dbReference>
<keyword evidence="1" id="KW-0378">Hydrolase</keyword>
<keyword evidence="4" id="KW-1185">Reference proteome</keyword>
<dbReference type="InterPro" id="IPR050272">
    <property type="entry name" value="Isochorismatase-like_hydrls"/>
</dbReference>
<evidence type="ECO:0000313" key="3">
    <source>
        <dbReference type="EMBL" id="NKX56622.1"/>
    </source>
</evidence>
<accession>A0A7X6K7K6</accession>
<dbReference type="PANTHER" id="PTHR43540:SF6">
    <property type="entry name" value="ISOCHORISMATASE-LIKE DOMAIN-CONTAINING PROTEIN"/>
    <property type="match status" value="1"/>
</dbReference>
<dbReference type="RefSeq" id="WP_168489021.1">
    <property type="nucleotide sequence ID" value="NZ_JAAZSQ010000028.1"/>
</dbReference>
<proteinExistence type="predicted"/>